<keyword evidence="2" id="KW-0808">Transferase</keyword>
<protein>
    <submittedName>
        <fullName evidence="2">Putative phosphoadenosine phosphosulfate sulfotransferase</fullName>
    </submittedName>
</protein>
<dbReference type="Proteomes" id="UP000028411">
    <property type="component" value="Unassembled WGS sequence"/>
</dbReference>
<dbReference type="GO" id="GO:0016740">
    <property type="term" value="F:transferase activity"/>
    <property type="evidence" value="ECO:0007669"/>
    <property type="project" value="UniProtKB-KW"/>
</dbReference>
<dbReference type="InterPro" id="IPR002500">
    <property type="entry name" value="PAPS_reduct_dom"/>
</dbReference>
<dbReference type="AlphaFoldDB" id="A0A081RHZ1"/>
<name>A0A081RHZ1_SPHCR</name>
<dbReference type="Gene3D" id="3.40.50.620">
    <property type="entry name" value="HUPs"/>
    <property type="match status" value="1"/>
</dbReference>
<comment type="caution">
    <text evidence="2">The sequence shown here is derived from an EMBL/GenBank/DDBJ whole genome shotgun (WGS) entry which is preliminary data.</text>
</comment>
<accession>A0A081RHZ1</accession>
<organism evidence="2 3">
    <name type="scientific">Sphingobium chlorophenolicum</name>
    <dbReference type="NCBI Taxonomy" id="46429"/>
    <lineage>
        <taxon>Bacteria</taxon>
        <taxon>Pseudomonadati</taxon>
        <taxon>Pseudomonadota</taxon>
        <taxon>Alphaproteobacteria</taxon>
        <taxon>Sphingomonadales</taxon>
        <taxon>Sphingomonadaceae</taxon>
        <taxon>Sphingobium</taxon>
    </lineage>
</organism>
<dbReference type="RefSeq" id="WP_079247000.1">
    <property type="nucleotide sequence ID" value="NZ_JFHR01000007.1"/>
</dbReference>
<dbReference type="PATRIC" id="fig|46429.4.peg.1003"/>
<evidence type="ECO:0000313" key="2">
    <source>
        <dbReference type="EMBL" id="KEQ54814.1"/>
    </source>
</evidence>
<dbReference type="EMBL" id="JFHR01000007">
    <property type="protein sequence ID" value="KEQ54814.1"/>
    <property type="molecule type" value="Genomic_DNA"/>
</dbReference>
<proteinExistence type="predicted"/>
<evidence type="ECO:0000313" key="3">
    <source>
        <dbReference type="Proteomes" id="UP000028411"/>
    </source>
</evidence>
<reference evidence="2 3" key="1">
    <citation type="submission" date="2014-02" db="EMBL/GenBank/DDBJ databases">
        <title>Whole genome sequence of Sphingobium chlorophenolicum NBRC 16172.</title>
        <authorList>
            <person name="Gan H.M."/>
            <person name="Gan H.Y."/>
            <person name="Chew T.H."/>
            <person name="Savka M.A."/>
        </authorList>
    </citation>
    <scope>NUCLEOTIDE SEQUENCE [LARGE SCALE GENOMIC DNA]</scope>
    <source>
        <strain evidence="2 3">NBRC 16172</strain>
    </source>
</reference>
<dbReference type="InterPro" id="IPR014729">
    <property type="entry name" value="Rossmann-like_a/b/a_fold"/>
</dbReference>
<evidence type="ECO:0000259" key="1">
    <source>
        <dbReference type="Pfam" id="PF01507"/>
    </source>
</evidence>
<dbReference type="eggNOG" id="COG0175">
    <property type="taxonomic scope" value="Bacteria"/>
</dbReference>
<sequence>MIHHARLASAASSHMISPELPGIALTPEIIGAIRAGAWIVFNLSGGKDSSAAMAAVNLFLDLVGHPRERRMAIHADLGRAEWATTPETVQRIAAEAGMPLTVVRRAAGDLVDRWIQRFESGKRRYAALETYNLIGPWSSASLRFCQSEMKAAVIGPAVARMHQGEQIISVLGLRRDESHNRASIPIAKADERYAKAGNRHGTTMMTWHPIADWTSSDVFHAHRMLGILLHEAYSTWGSSRLSCRYCIFASLQDLEASAAAPSNAEVYRELVGIEARSTFPFQPTRWLADVAPRLLSAGLRSDVARAKADQLERRRLEASMPPGLRYVKGWPPRLPTPAEAEDIAAARRPILARHSLPDRFPTAVSIMERFAELLAVAPRKAAR</sequence>
<feature type="domain" description="Phosphoadenosine phosphosulphate reductase" evidence="1">
    <location>
        <begin position="39"/>
        <end position="234"/>
    </location>
</feature>
<dbReference type="SUPFAM" id="SSF52402">
    <property type="entry name" value="Adenine nucleotide alpha hydrolases-like"/>
    <property type="match status" value="1"/>
</dbReference>
<dbReference type="Pfam" id="PF01507">
    <property type="entry name" value="PAPS_reduct"/>
    <property type="match status" value="1"/>
</dbReference>
<gene>
    <name evidence="2" type="ORF">BV95_01043</name>
</gene>